<evidence type="ECO:0000313" key="2">
    <source>
        <dbReference type="Proteomes" id="UP000467700"/>
    </source>
</evidence>
<dbReference type="EMBL" id="CACVBS010000056">
    <property type="protein sequence ID" value="CAA7266720.1"/>
    <property type="molecule type" value="Genomic_DNA"/>
</dbReference>
<comment type="caution">
    <text evidence="1">The sequence shown here is derived from an EMBL/GenBank/DDBJ whole genome shotgun (WGS) entry which is preliminary data.</text>
</comment>
<dbReference type="Proteomes" id="UP000467700">
    <property type="component" value="Unassembled WGS sequence"/>
</dbReference>
<accession>A0A8S0WEB7</accession>
<evidence type="ECO:0000313" key="1">
    <source>
        <dbReference type="EMBL" id="CAA7266720.1"/>
    </source>
</evidence>
<dbReference type="AlphaFoldDB" id="A0A8S0WEB7"/>
<dbReference type="OrthoDB" id="10455529at2759"/>
<keyword evidence="2" id="KW-1185">Reference proteome</keyword>
<protein>
    <submittedName>
        <fullName evidence="1">Uncharacterized protein</fullName>
    </submittedName>
</protein>
<name>A0A8S0WEB7_CYCAE</name>
<reference evidence="1 2" key="1">
    <citation type="submission" date="2020-01" db="EMBL/GenBank/DDBJ databases">
        <authorList>
            <person name="Gupta K D."/>
        </authorList>
    </citation>
    <scope>NUCLEOTIDE SEQUENCE [LARGE SCALE GENOMIC DNA]</scope>
</reference>
<gene>
    <name evidence="1" type="ORF">AAE3_LOCUS8890</name>
</gene>
<proteinExistence type="predicted"/>
<sequence>MGTWAFYKTLHLGEIQPVKILAALELGYTREYETEAVNICPQLEALSVYTGSVDMNISAEMSRISAELKERGLEGLNFSESQSGGSDVFIRSRAASRAAPDVRPTYTLCFKTGNIDGLVFDEIPPYL</sequence>
<organism evidence="1 2">
    <name type="scientific">Cyclocybe aegerita</name>
    <name type="common">Black poplar mushroom</name>
    <name type="synonym">Agrocybe aegerita</name>
    <dbReference type="NCBI Taxonomy" id="1973307"/>
    <lineage>
        <taxon>Eukaryota</taxon>
        <taxon>Fungi</taxon>
        <taxon>Dikarya</taxon>
        <taxon>Basidiomycota</taxon>
        <taxon>Agaricomycotina</taxon>
        <taxon>Agaricomycetes</taxon>
        <taxon>Agaricomycetidae</taxon>
        <taxon>Agaricales</taxon>
        <taxon>Agaricineae</taxon>
        <taxon>Bolbitiaceae</taxon>
        <taxon>Cyclocybe</taxon>
    </lineage>
</organism>